<evidence type="ECO:0000259" key="2">
    <source>
        <dbReference type="SMART" id="SM00834"/>
    </source>
</evidence>
<dbReference type="NCBIfam" id="TIGR02605">
    <property type="entry name" value="CxxC_CxxC_SSSS"/>
    <property type="match status" value="1"/>
</dbReference>
<dbReference type="OrthoDB" id="9792898at2"/>
<dbReference type="Pfam" id="PF09723">
    <property type="entry name" value="Zn_ribbon_8"/>
    <property type="match status" value="1"/>
</dbReference>
<reference evidence="5 6" key="1">
    <citation type="submission" date="2019-01" db="EMBL/GenBank/DDBJ databases">
        <title>Agromyces.</title>
        <authorList>
            <person name="Li J."/>
        </authorList>
    </citation>
    <scope>NUCLEOTIDE SEQUENCE [LARGE SCALE GENOMIC DNA]</scope>
    <source>
        <strain evidence="5 6">DSM 23870</strain>
    </source>
</reference>
<evidence type="ECO:0000313" key="3">
    <source>
        <dbReference type="EMBL" id="NYD66999.1"/>
    </source>
</evidence>
<accession>A0A4Q2M0J6</accession>
<dbReference type="EMBL" id="SDPM01000010">
    <property type="protein sequence ID" value="RXZ85375.1"/>
    <property type="molecule type" value="Genomic_DNA"/>
</dbReference>
<protein>
    <submittedName>
        <fullName evidence="3">Putative FmdB family regulatory protein</fullName>
    </submittedName>
    <submittedName>
        <fullName evidence="5">Zinc ribbon domain-containing protein</fullName>
    </submittedName>
</protein>
<reference evidence="3 7" key="2">
    <citation type="submission" date="2020-07" db="EMBL/GenBank/DDBJ databases">
        <title>Sequencing the genomes of 1000 actinobacteria strains.</title>
        <authorList>
            <person name="Klenk H.-P."/>
        </authorList>
    </citation>
    <scope>NUCLEOTIDE SEQUENCE [LARGE SCALE GENOMIC DNA]</scope>
    <source>
        <strain evidence="3 7">DSM 23870</strain>
    </source>
</reference>
<dbReference type="EMBL" id="JACCBI010000001">
    <property type="protein sequence ID" value="NYD66999.1"/>
    <property type="molecule type" value="Genomic_DNA"/>
</dbReference>
<dbReference type="SMART" id="SM00834">
    <property type="entry name" value="CxxC_CXXC_SSSS"/>
    <property type="match status" value="1"/>
</dbReference>
<evidence type="ECO:0000313" key="6">
    <source>
        <dbReference type="Proteomes" id="UP000292686"/>
    </source>
</evidence>
<evidence type="ECO:0000313" key="5">
    <source>
        <dbReference type="EMBL" id="RXZ85375.1"/>
    </source>
</evidence>
<dbReference type="Proteomes" id="UP000292686">
    <property type="component" value="Unassembled WGS sequence"/>
</dbReference>
<evidence type="ECO:0000313" key="7">
    <source>
        <dbReference type="Proteomes" id="UP000581087"/>
    </source>
</evidence>
<keyword evidence="6" id="KW-1185">Reference proteome</keyword>
<name>A0A4Q2M0J6_9MICO</name>
<dbReference type="EMBL" id="SDPM01000011">
    <property type="protein sequence ID" value="RXZ85267.1"/>
    <property type="molecule type" value="Genomic_DNA"/>
</dbReference>
<proteinExistence type="predicted"/>
<feature type="region of interest" description="Disordered" evidence="1">
    <location>
        <begin position="64"/>
        <end position="96"/>
    </location>
</feature>
<organism evidence="5 6">
    <name type="scientific">Agromyces atrinae</name>
    <dbReference type="NCBI Taxonomy" id="592376"/>
    <lineage>
        <taxon>Bacteria</taxon>
        <taxon>Bacillati</taxon>
        <taxon>Actinomycetota</taxon>
        <taxon>Actinomycetes</taxon>
        <taxon>Micrococcales</taxon>
        <taxon>Microbacteriaceae</taxon>
        <taxon>Agromyces</taxon>
    </lineage>
</organism>
<sequence length="96" mass="10285">MPRYEFRCTAGHTFDAIYAMADVPDRSPCTECGADASRRPTAPHLGRTGSAAFGLIDRAARSADAPEVVSGAIPGASSRRPTRYTDNPAHQKLPRL</sequence>
<gene>
    <name evidence="3" type="ORF">BJ972_001518</name>
    <name evidence="5" type="ORF">ESP50_15705</name>
    <name evidence="4" type="ORF">ESP50_16300</name>
</gene>
<feature type="domain" description="Putative regulatory protein FmdB zinc ribbon" evidence="2">
    <location>
        <begin position="1"/>
        <end position="41"/>
    </location>
</feature>
<comment type="caution">
    <text evidence="5">The sequence shown here is derived from an EMBL/GenBank/DDBJ whole genome shotgun (WGS) entry which is preliminary data.</text>
</comment>
<evidence type="ECO:0000256" key="1">
    <source>
        <dbReference type="SAM" id="MobiDB-lite"/>
    </source>
</evidence>
<dbReference type="RefSeq" id="WP_129176877.1">
    <property type="nucleotide sequence ID" value="NZ_JACCBI010000001.1"/>
</dbReference>
<evidence type="ECO:0000313" key="4">
    <source>
        <dbReference type="EMBL" id="RXZ85267.1"/>
    </source>
</evidence>
<dbReference type="Proteomes" id="UP000581087">
    <property type="component" value="Unassembled WGS sequence"/>
</dbReference>
<dbReference type="AlphaFoldDB" id="A0A4Q2M0J6"/>
<dbReference type="InterPro" id="IPR013429">
    <property type="entry name" value="Regulatory_FmdB_Zinc_ribbon"/>
</dbReference>